<dbReference type="CDD" id="cd00085">
    <property type="entry name" value="HNHc"/>
    <property type="match status" value="1"/>
</dbReference>
<dbReference type="SMART" id="SM00507">
    <property type="entry name" value="HNHc"/>
    <property type="match status" value="1"/>
</dbReference>
<evidence type="ECO:0000259" key="1">
    <source>
        <dbReference type="SMART" id="SM00507"/>
    </source>
</evidence>
<evidence type="ECO:0000313" key="3">
    <source>
        <dbReference type="Proteomes" id="UP001499924"/>
    </source>
</evidence>
<dbReference type="Proteomes" id="UP001499924">
    <property type="component" value="Unassembled WGS sequence"/>
</dbReference>
<proteinExistence type="predicted"/>
<reference evidence="3" key="1">
    <citation type="journal article" date="2019" name="Int. J. Syst. Evol. Microbiol.">
        <title>The Global Catalogue of Microorganisms (GCM) 10K type strain sequencing project: providing services to taxonomists for standard genome sequencing and annotation.</title>
        <authorList>
            <consortium name="The Broad Institute Genomics Platform"/>
            <consortium name="The Broad Institute Genome Sequencing Center for Infectious Disease"/>
            <person name="Wu L."/>
            <person name="Ma J."/>
        </authorList>
    </citation>
    <scope>NUCLEOTIDE SEQUENCE [LARGE SCALE GENOMIC DNA]</scope>
    <source>
        <strain evidence="3">JCM 15614</strain>
    </source>
</reference>
<sequence>MFEGDGFGVGLTVQQLDVPGVPGPGAWVPPGDRDWHPTRLSELMPVATRSEAGLALEMRRTNVLDSRLWAHRVDLAVQLAVHRRADRDRPAGRPGAAVPGWAQSSWVLEGYSEFLVDEVAAINNFSRGEATRFLAVALTLGHRLADTWAALADGELTWSRARAIAEEVNRCGPDVDPHVVATVEAVVLPEAAELSVGALRARVRTEFIRRDAEAADKRRKEALKTADVFLRRTGDEGMSEVVTRLPHEAAAAMLDAIDSAARTAKAAGDQRPIGLIRAEVQANLTLRPWDTSRPAVTARLTILATLNALLPDPAVPGGGGTPTGVGLVDGEPVTAAHLRALLAALDAIGPGGLRAPPEGSLQLDLIGGGGNLLATLTRPELEAAARRGCPEHGGAAADCRCPLTGPPPATDAYEATAAQRRFLTSRDRGCRHPGCRARAGWADLDHVLPHGEGGATDCDNLCCLCRRHHRLKTFAPGWAFALDDDGNYLVTTPTGVTRISRPPGSYLLEPYEFGLDLPDALIIDVPPF</sequence>
<feature type="domain" description="HNH nuclease" evidence="1">
    <location>
        <begin position="418"/>
        <end position="470"/>
    </location>
</feature>
<dbReference type="RefSeq" id="WP_344688894.1">
    <property type="nucleotide sequence ID" value="NZ_BAAAVV010000004.1"/>
</dbReference>
<accession>A0ABP6P6V3</accession>
<dbReference type="EMBL" id="BAAAVV010000004">
    <property type="protein sequence ID" value="GAA3168671.1"/>
    <property type="molecule type" value="Genomic_DNA"/>
</dbReference>
<name>A0ABP6P6V3_9ACTN</name>
<dbReference type="InterPro" id="IPR003870">
    <property type="entry name" value="DUF222"/>
</dbReference>
<organism evidence="2 3">
    <name type="scientific">Blastococcus jejuensis</name>
    <dbReference type="NCBI Taxonomy" id="351224"/>
    <lineage>
        <taxon>Bacteria</taxon>
        <taxon>Bacillati</taxon>
        <taxon>Actinomycetota</taxon>
        <taxon>Actinomycetes</taxon>
        <taxon>Geodermatophilales</taxon>
        <taxon>Geodermatophilaceae</taxon>
        <taxon>Blastococcus</taxon>
    </lineage>
</organism>
<evidence type="ECO:0000313" key="2">
    <source>
        <dbReference type="EMBL" id="GAA3168671.1"/>
    </source>
</evidence>
<dbReference type="Pfam" id="PF02720">
    <property type="entry name" value="DUF222"/>
    <property type="match status" value="1"/>
</dbReference>
<comment type="caution">
    <text evidence="2">The sequence shown here is derived from an EMBL/GenBank/DDBJ whole genome shotgun (WGS) entry which is preliminary data.</text>
</comment>
<dbReference type="InterPro" id="IPR003615">
    <property type="entry name" value="HNH_nuc"/>
</dbReference>
<gene>
    <name evidence="2" type="ORF">GCM10010531_21980</name>
</gene>
<keyword evidence="3" id="KW-1185">Reference proteome</keyword>
<dbReference type="Gene3D" id="1.10.30.50">
    <property type="match status" value="1"/>
</dbReference>
<protein>
    <recommendedName>
        <fullName evidence="1">HNH nuclease domain-containing protein</fullName>
    </recommendedName>
</protein>